<dbReference type="EMBL" id="CH473953">
    <property type="protein sequence ID" value="EDM12698.1"/>
    <property type="molecule type" value="Genomic_DNA"/>
</dbReference>
<evidence type="ECO:0000313" key="1">
    <source>
        <dbReference type="EMBL" id="EDM12698.1"/>
    </source>
</evidence>
<protein>
    <submittedName>
        <fullName evidence="1">RCG48501</fullName>
    </submittedName>
</protein>
<dbReference type="Proteomes" id="UP000234681">
    <property type="component" value="Chromosome 1"/>
</dbReference>
<sequence>MTTGSSQELRTRILESSCLSYFFSLTSQIESIRKSIISPWHIFRVWPLWSLPVSP</sequence>
<organism evidence="1 2">
    <name type="scientific">Rattus norvegicus</name>
    <name type="common">Rat</name>
    <dbReference type="NCBI Taxonomy" id="10116"/>
    <lineage>
        <taxon>Eukaryota</taxon>
        <taxon>Metazoa</taxon>
        <taxon>Chordata</taxon>
        <taxon>Craniata</taxon>
        <taxon>Vertebrata</taxon>
        <taxon>Euteleostomi</taxon>
        <taxon>Mammalia</taxon>
        <taxon>Eutheria</taxon>
        <taxon>Euarchontoglires</taxon>
        <taxon>Glires</taxon>
        <taxon>Rodentia</taxon>
        <taxon>Myomorpha</taxon>
        <taxon>Muroidea</taxon>
        <taxon>Muridae</taxon>
        <taxon>Murinae</taxon>
        <taxon>Rattus</taxon>
    </lineage>
</organism>
<proteinExistence type="predicted"/>
<gene>
    <name evidence="1" type="ORF">rCG_48501</name>
</gene>
<dbReference type="AlphaFoldDB" id="A6HZR7"/>
<name>A6HZR7_RAT</name>
<reference evidence="2" key="1">
    <citation type="submission" date="2005-09" db="EMBL/GenBank/DDBJ databases">
        <authorList>
            <person name="Mural R.J."/>
            <person name="Li P.W."/>
            <person name="Adams M.D."/>
            <person name="Amanatides P.G."/>
            <person name="Baden-Tillson H."/>
            <person name="Barnstead M."/>
            <person name="Chin S.H."/>
            <person name="Dew I."/>
            <person name="Evans C.A."/>
            <person name="Ferriera S."/>
            <person name="Flanigan M."/>
            <person name="Fosler C."/>
            <person name="Glodek A."/>
            <person name="Gu Z."/>
            <person name="Holt R.A."/>
            <person name="Jennings D."/>
            <person name="Kraft C.L."/>
            <person name="Lu F."/>
            <person name="Nguyen T."/>
            <person name="Nusskern D.R."/>
            <person name="Pfannkoch C.M."/>
            <person name="Sitter C."/>
            <person name="Sutton G.G."/>
            <person name="Venter J.C."/>
            <person name="Wang Z."/>
            <person name="Woodage T."/>
            <person name="Zheng X.H."/>
            <person name="Zhong F."/>
        </authorList>
    </citation>
    <scope>NUCLEOTIDE SEQUENCE [LARGE SCALE GENOMIC DNA]</scope>
    <source>
        <strain>BN</strain>
        <strain evidence="2">Sprague-Dawley</strain>
    </source>
</reference>
<accession>A6HZR7</accession>
<evidence type="ECO:0000313" key="2">
    <source>
        <dbReference type="Proteomes" id="UP000234681"/>
    </source>
</evidence>